<dbReference type="Gene3D" id="1.10.1380.10">
    <property type="entry name" value="Neutral endopeptidase , domain2"/>
    <property type="match status" value="1"/>
</dbReference>
<dbReference type="GO" id="GO:0005886">
    <property type="term" value="C:plasma membrane"/>
    <property type="evidence" value="ECO:0007669"/>
    <property type="project" value="TreeGrafter"/>
</dbReference>
<accession>A0A0N5C273</accession>
<dbReference type="InterPro" id="IPR018497">
    <property type="entry name" value="Peptidase_M13_C"/>
</dbReference>
<protein>
    <submittedName>
        <fullName evidence="5">Peptidase_M13 domain-containing protein</fullName>
    </submittedName>
</protein>
<dbReference type="InterPro" id="IPR042089">
    <property type="entry name" value="Peptidase_M13_dom_2"/>
</dbReference>
<proteinExistence type="inferred from homology"/>
<keyword evidence="4" id="KW-1185">Reference proteome</keyword>
<dbReference type="WBParaSite" id="SPAL_0001208600.1">
    <property type="protein sequence ID" value="SPAL_0001208600.1"/>
    <property type="gene ID" value="SPAL_0001208600"/>
</dbReference>
<dbReference type="Proteomes" id="UP000046392">
    <property type="component" value="Unplaced"/>
</dbReference>
<feature type="domain" description="Peptidase M13 C-terminal" evidence="3">
    <location>
        <begin position="285"/>
        <end position="494"/>
    </location>
</feature>
<evidence type="ECO:0000313" key="5">
    <source>
        <dbReference type="WBParaSite" id="SPAL_0001208600.1"/>
    </source>
</evidence>
<sequence length="502" mass="59502">MNFFILILFSCALFSVSKGESIRDVRDVFQGLYFNDPASRSLYEYLDLSIDPCDNFYQFACGEWIKTQKWKYKDYISFNIKNRNVNFNKFFKGKNFFVFIYLLLEFEEGKYNRESKAINNIYNLRDKCNRLPNVEIGKCKKEVLDFGTYAVSALFLKKNEIKSEQNGDYALIEDMIERIKFELELLIDDKRDMFDEETRNYFLHKLKTMKFQKEYDLYEFSNIDQMENCYQNIGKIVFNLTSIKDALNYIRQVKNYRPMEDHRFGFCNGEFFHPQKLVDSYVYGNAKYNNGQNYFSINSDYLNEPSFSINFPLSLNYGYLGTAIAHEMLHAFDRKNYNRTFEGDNIINFNVTQMSVENFEEKSKCFVKQYDMQKESITNKNINGLQTLNENIADNGGLKIAHRAYSRYLFTTADNDTIVRGFEKFTKIQLFFISFGRKRCEYRSKDSLENSIRKSVHTPGEIRTNVALSNYKPFSEAFNCPLNSKMNPENKCELWKNQKQNQ</sequence>
<dbReference type="PROSITE" id="PS51885">
    <property type="entry name" value="NEPRILYSIN"/>
    <property type="match status" value="1"/>
</dbReference>
<feature type="chain" id="PRO_5005895225" evidence="2">
    <location>
        <begin position="20"/>
        <end position="502"/>
    </location>
</feature>
<evidence type="ECO:0000259" key="3">
    <source>
        <dbReference type="Pfam" id="PF01431"/>
    </source>
</evidence>
<reference evidence="5" key="1">
    <citation type="submission" date="2017-02" db="UniProtKB">
        <authorList>
            <consortium name="WormBaseParasite"/>
        </authorList>
    </citation>
    <scope>IDENTIFICATION</scope>
</reference>
<dbReference type="PRINTS" id="PR00786">
    <property type="entry name" value="NEPRILYSIN"/>
</dbReference>
<evidence type="ECO:0000256" key="1">
    <source>
        <dbReference type="ARBA" id="ARBA00007357"/>
    </source>
</evidence>
<dbReference type="PANTHER" id="PTHR11733:SF167">
    <property type="entry name" value="FI17812P1-RELATED"/>
    <property type="match status" value="1"/>
</dbReference>
<dbReference type="Gene3D" id="3.40.390.10">
    <property type="entry name" value="Collagenase (Catalytic Domain)"/>
    <property type="match status" value="2"/>
</dbReference>
<dbReference type="InterPro" id="IPR024079">
    <property type="entry name" value="MetalloPept_cat_dom_sf"/>
</dbReference>
<organism evidence="4 5">
    <name type="scientific">Strongyloides papillosus</name>
    <name type="common">Intestinal threadworm</name>
    <dbReference type="NCBI Taxonomy" id="174720"/>
    <lineage>
        <taxon>Eukaryota</taxon>
        <taxon>Metazoa</taxon>
        <taxon>Ecdysozoa</taxon>
        <taxon>Nematoda</taxon>
        <taxon>Chromadorea</taxon>
        <taxon>Rhabditida</taxon>
        <taxon>Tylenchina</taxon>
        <taxon>Panagrolaimomorpha</taxon>
        <taxon>Strongyloidoidea</taxon>
        <taxon>Strongyloididae</taxon>
        <taxon>Strongyloides</taxon>
    </lineage>
</organism>
<feature type="signal peptide" evidence="2">
    <location>
        <begin position="1"/>
        <end position="19"/>
    </location>
</feature>
<dbReference type="GO" id="GO:0004222">
    <property type="term" value="F:metalloendopeptidase activity"/>
    <property type="evidence" value="ECO:0007669"/>
    <property type="project" value="InterPro"/>
</dbReference>
<comment type="similarity">
    <text evidence="1">Belongs to the peptidase M13 family.</text>
</comment>
<evidence type="ECO:0000256" key="2">
    <source>
        <dbReference type="SAM" id="SignalP"/>
    </source>
</evidence>
<dbReference type="InterPro" id="IPR000718">
    <property type="entry name" value="Peptidase_M13"/>
</dbReference>
<dbReference type="Pfam" id="PF01431">
    <property type="entry name" value="Peptidase_M13"/>
    <property type="match status" value="1"/>
</dbReference>
<dbReference type="PANTHER" id="PTHR11733">
    <property type="entry name" value="ZINC METALLOPROTEASE FAMILY M13 NEPRILYSIN-RELATED"/>
    <property type="match status" value="1"/>
</dbReference>
<dbReference type="AlphaFoldDB" id="A0A0N5C273"/>
<evidence type="ECO:0000313" key="4">
    <source>
        <dbReference type="Proteomes" id="UP000046392"/>
    </source>
</evidence>
<dbReference type="SUPFAM" id="SSF55486">
    <property type="entry name" value="Metalloproteases ('zincins'), catalytic domain"/>
    <property type="match status" value="2"/>
</dbReference>
<dbReference type="GO" id="GO:0016485">
    <property type="term" value="P:protein processing"/>
    <property type="evidence" value="ECO:0007669"/>
    <property type="project" value="TreeGrafter"/>
</dbReference>
<name>A0A0N5C273_STREA</name>
<keyword evidence="2" id="KW-0732">Signal</keyword>